<dbReference type="PRINTS" id="PR00837">
    <property type="entry name" value="V5TPXLIKE"/>
</dbReference>
<keyword evidence="4" id="KW-1185">Reference proteome</keyword>
<evidence type="ECO:0000256" key="1">
    <source>
        <dbReference type="SAM" id="MobiDB-lite"/>
    </source>
</evidence>
<evidence type="ECO:0000256" key="2">
    <source>
        <dbReference type="SAM" id="Phobius"/>
    </source>
</evidence>
<proteinExistence type="predicted"/>
<dbReference type="CDD" id="cd05380">
    <property type="entry name" value="CAP_euk"/>
    <property type="match status" value="1"/>
</dbReference>
<accession>A0A7I4Y193</accession>
<dbReference type="OMA" id="YKENIHV"/>
<name>A0A7I4Y193_HAECO</name>
<dbReference type="InterPro" id="IPR035940">
    <property type="entry name" value="CAP_sf"/>
</dbReference>
<dbReference type="SMART" id="SM00198">
    <property type="entry name" value="SCP"/>
    <property type="match status" value="1"/>
</dbReference>
<feature type="domain" description="SCP" evidence="3">
    <location>
        <begin position="74"/>
        <end position="250"/>
    </location>
</feature>
<dbReference type="OrthoDB" id="5816351at2759"/>
<dbReference type="Pfam" id="PF00188">
    <property type="entry name" value="CAP"/>
    <property type="match status" value="1"/>
</dbReference>
<keyword evidence="2" id="KW-0812">Transmembrane</keyword>
<protein>
    <submittedName>
        <fullName evidence="5">SCP domain-containing protein</fullName>
    </submittedName>
</protein>
<reference evidence="5" key="1">
    <citation type="submission" date="2020-12" db="UniProtKB">
        <authorList>
            <consortium name="WormBaseParasite"/>
        </authorList>
    </citation>
    <scope>IDENTIFICATION</scope>
    <source>
        <strain evidence="5">MHco3</strain>
    </source>
</reference>
<dbReference type="WBParaSite" id="HCON_00041690-00001">
    <property type="protein sequence ID" value="HCON_00041690-00001"/>
    <property type="gene ID" value="HCON_00041690"/>
</dbReference>
<sequence length="273" mass="31048">METKSKKEYSSTPSVPGRNSPYKRRSRKPDVMANLTLTVVVIFTFFDAVGSQITPSNTPVFERPNCENPQLDNRMREQFLDGHNQRRSSLARGETESNGNRTLIQNIRQHPRAGNYHSIAPPATNMYRMRYSCDAETYAQQHANSCNRTVQPPYARPGYKENTFVYRNPRATPAAAGLAAMADWWSELATYGMRTDMLFTQGVRTRETRRVTKWAKMAWWNNNLVGCGLKHCGKYYLVVCMYRPGGNDVGRKVYNIGPVCAECPTTCYEGLCN</sequence>
<dbReference type="SUPFAM" id="SSF55797">
    <property type="entry name" value="PR-1-like"/>
    <property type="match status" value="1"/>
</dbReference>
<dbReference type="AlphaFoldDB" id="A0A7I4Y193"/>
<feature type="region of interest" description="Disordered" evidence="1">
    <location>
        <begin position="1"/>
        <end position="27"/>
    </location>
</feature>
<organism evidence="4 5">
    <name type="scientific">Haemonchus contortus</name>
    <name type="common">Barber pole worm</name>
    <dbReference type="NCBI Taxonomy" id="6289"/>
    <lineage>
        <taxon>Eukaryota</taxon>
        <taxon>Metazoa</taxon>
        <taxon>Ecdysozoa</taxon>
        <taxon>Nematoda</taxon>
        <taxon>Chromadorea</taxon>
        <taxon>Rhabditida</taxon>
        <taxon>Rhabditina</taxon>
        <taxon>Rhabditomorpha</taxon>
        <taxon>Strongyloidea</taxon>
        <taxon>Trichostrongylidae</taxon>
        <taxon>Haemonchus</taxon>
    </lineage>
</organism>
<dbReference type="Gene3D" id="3.40.33.10">
    <property type="entry name" value="CAP"/>
    <property type="match status" value="1"/>
</dbReference>
<keyword evidence="2" id="KW-0472">Membrane</keyword>
<dbReference type="InterPro" id="IPR014044">
    <property type="entry name" value="CAP_dom"/>
</dbReference>
<evidence type="ECO:0000259" key="3">
    <source>
        <dbReference type="SMART" id="SM00198"/>
    </source>
</evidence>
<dbReference type="Proteomes" id="UP000025227">
    <property type="component" value="Unplaced"/>
</dbReference>
<evidence type="ECO:0000313" key="5">
    <source>
        <dbReference type="WBParaSite" id="HCON_00041690-00001"/>
    </source>
</evidence>
<evidence type="ECO:0000313" key="4">
    <source>
        <dbReference type="Proteomes" id="UP000025227"/>
    </source>
</evidence>
<feature type="transmembrane region" description="Helical" evidence="2">
    <location>
        <begin position="31"/>
        <end position="49"/>
    </location>
</feature>
<dbReference type="PANTHER" id="PTHR10334">
    <property type="entry name" value="CYSTEINE-RICH SECRETORY PROTEIN-RELATED"/>
    <property type="match status" value="1"/>
</dbReference>
<dbReference type="InterPro" id="IPR001283">
    <property type="entry name" value="CRISP-related"/>
</dbReference>
<keyword evidence="2" id="KW-1133">Transmembrane helix</keyword>